<dbReference type="EMBL" id="CP137579">
    <property type="protein sequence ID" value="WOX30959.1"/>
    <property type="molecule type" value="Genomic_DNA"/>
</dbReference>
<dbReference type="Pfam" id="PF01047">
    <property type="entry name" value="MarR"/>
    <property type="match status" value="1"/>
</dbReference>
<evidence type="ECO:0000313" key="6">
    <source>
        <dbReference type="EMBL" id="WOX30959.1"/>
    </source>
</evidence>
<dbReference type="AlphaFoldDB" id="A0A8I2HC72"/>
<dbReference type="InterPro" id="IPR036390">
    <property type="entry name" value="WH_DNA-bd_sf"/>
</dbReference>
<evidence type="ECO:0000256" key="2">
    <source>
        <dbReference type="ARBA" id="ARBA00023125"/>
    </source>
</evidence>
<keyword evidence="2 5" id="KW-0238">DNA-binding</keyword>
<evidence type="ECO:0000259" key="4">
    <source>
        <dbReference type="PROSITE" id="PS50995"/>
    </source>
</evidence>
<keyword evidence="1" id="KW-0805">Transcription regulation</keyword>
<evidence type="ECO:0000313" key="8">
    <source>
        <dbReference type="Proteomes" id="UP001304419"/>
    </source>
</evidence>
<dbReference type="PANTHER" id="PTHR42756:SF1">
    <property type="entry name" value="TRANSCRIPTIONAL REPRESSOR OF EMRAB OPERON"/>
    <property type="match status" value="1"/>
</dbReference>
<name>A0A8I2HC72_9GAMM</name>
<dbReference type="InterPro" id="IPR036388">
    <property type="entry name" value="WH-like_DNA-bd_sf"/>
</dbReference>
<proteinExistence type="predicted"/>
<dbReference type="PANTHER" id="PTHR42756">
    <property type="entry name" value="TRANSCRIPTIONAL REGULATOR, MARR"/>
    <property type="match status" value="1"/>
</dbReference>
<evidence type="ECO:0000313" key="7">
    <source>
        <dbReference type="Proteomes" id="UP000646877"/>
    </source>
</evidence>
<dbReference type="GO" id="GO:0003677">
    <property type="term" value="F:DNA binding"/>
    <property type="evidence" value="ECO:0007669"/>
    <property type="project" value="UniProtKB-KW"/>
</dbReference>
<dbReference type="RefSeq" id="WP_039491328.1">
    <property type="nucleotide sequence ID" value="NZ_CBCSDF010000024.1"/>
</dbReference>
<feature type="domain" description="HTH marR-type" evidence="4">
    <location>
        <begin position="1"/>
        <end position="136"/>
    </location>
</feature>
<evidence type="ECO:0000256" key="3">
    <source>
        <dbReference type="ARBA" id="ARBA00023163"/>
    </source>
</evidence>
<organism evidence="5 7">
    <name type="scientific">Pseudoalteromonas maricaloris</name>
    <dbReference type="NCBI Taxonomy" id="184924"/>
    <lineage>
        <taxon>Bacteria</taxon>
        <taxon>Pseudomonadati</taxon>
        <taxon>Pseudomonadota</taxon>
        <taxon>Gammaproteobacteria</taxon>
        <taxon>Alteromonadales</taxon>
        <taxon>Pseudoalteromonadaceae</taxon>
        <taxon>Pseudoalteromonas</taxon>
    </lineage>
</organism>
<dbReference type="EMBL" id="WEIA01000022">
    <property type="protein sequence ID" value="NLR24001.1"/>
    <property type="molecule type" value="Genomic_DNA"/>
</dbReference>
<keyword evidence="8" id="KW-1185">Reference proteome</keyword>
<protein>
    <submittedName>
        <fullName evidence="6">MarR family transcriptional regulator</fullName>
    </submittedName>
    <submittedName>
        <fullName evidence="5">Winged helix DNA-binding protein</fullName>
    </submittedName>
</protein>
<dbReference type="Proteomes" id="UP001304419">
    <property type="component" value="Chromosome 2"/>
</dbReference>
<accession>A0A8I2HC72</accession>
<gene>
    <name evidence="5" type="ORF">F9Y85_22335</name>
    <name evidence="6" type="ORF">R5H13_24110</name>
</gene>
<evidence type="ECO:0000256" key="1">
    <source>
        <dbReference type="ARBA" id="ARBA00023015"/>
    </source>
</evidence>
<dbReference type="PRINTS" id="PR00598">
    <property type="entry name" value="HTHMARR"/>
</dbReference>
<dbReference type="PROSITE" id="PS50995">
    <property type="entry name" value="HTH_MARR_2"/>
    <property type="match status" value="1"/>
</dbReference>
<dbReference type="Proteomes" id="UP000646877">
    <property type="component" value="Unassembled WGS sequence"/>
</dbReference>
<dbReference type="SMART" id="SM00347">
    <property type="entry name" value="HTH_MARR"/>
    <property type="match status" value="1"/>
</dbReference>
<dbReference type="SUPFAM" id="SSF46785">
    <property type="entry name" value="Winged helix' DNA-binding domain"/>
    <property type="match status" value="1"/>
</dbReference>
<reference evidence="6 8" key="2">
    <citation type="submission" date="2023-10" db="EMBL/GenBank/DDBJ databases">
        <title>To unveil natural product biosynthetic capacity in Pseudoalteromonas.</title>
        <authorList>
            <person name="Wang J."/>
        </authorList>
    </citation>
    <scope>NUCLEOTIDE SEQUENCE [LARGE SCALE GENOMIC DNA]</scope>
    <source>
        <strain evidence="6 8">DSM 15914</strain>
    </source>
</reference>
<evidence type="ECO:0000313" key="5">
    <source>
        <dbReference type="EMBL" id="NLR24001.1"/>
    </source>
</evidence>
<dbReference type="Gene3D" id="1.10.10.10">
    <property type="entry name" value="Winged helix-like DNA-binding domain superfamily/Winged helix DNA-binding domain"/>
    <property type="match status" value="1"/>
</dbReference>
<keyword evidence="3" id="KW-0804">Transcription</keyword>
<dbReference type="GO" id="GO:0003700">
    <property type="term" value="F:DNA-binding transcription factor activity"/>
    <property type="evidence" value="ECO:0007669"/>
    <property type="project" value="InterPro"/>
</dbReference>
<dbReference type="InterPro" id="IPR000835">
    <property type="entry name" value="HTH_MarR-typ"/>
</dbReference>
<reference evidence="5" key="1">
    <citation type="submission" date="2019-10" db="EMBL/GenBank/DDBJ databases">
        <authorList>
            <person name="Paulsen S."/>
        </authorList>
    </citation>
    <scope>NUCLEOTIDE SEQUENCE</scope>
    <source>
        <strain evidence="5">LMG 19692</strain>
    </source>
</reference>
<sequence length="142" mass="16114">MNRELPDSFLALTFKFKSLVLKAVREQGIDMVPMEIQSLHLINRTENCTAALMSELMDRDKSQLARLIKEMSKKGLIEKTKNPNDTRSHFLGLTEDGKAILKRMLVIEAGLIQKMCTDLSHEQVEVFNNIAVIMTANLAREP</sequence>